<dbReference type="EMBL" id="DMAN01000071">
    <property type="protein sequence ID" value="HAE26189.1"/>
    <property type="molecule type" value="Genomic_DNA"/>
</dbReference>
<feature type="region of interest" description="Disordered" evidence="1">
    <location>
        <begin position="84"/>
        <end position="106"/>
    </location>
</feature>
<dbReference type="RefSeq" id="WP_272987078.1">
    <property type="nucleotide sequence ID" value="NZ_CAJWRG010000011.1"/>
</dbReference>
<dbReference type="PROSITE" id="PS51257">
    <property type="entry name" value="PROKAR_LIPOPROTEIN"/>
    <property type="match status" value="1"/>
</dbReference>
<evidence type="ECO:0000313" key="4">
    <source>
        <dbReference type="Proteomes" id="UP000259610"/>
    </source>
</evidence>
<dbReference type="AlphaFoldDB" id="A0A3B9GUR4"/>
<organism evidence="3 4">
    <name type="scientific">Hyphomonas adhaerens</name>
    <dbReference type="NCBI Taxonomy" id="81029"/>
    <lineage>
        <taxon>Bacteria</taxon>
        <taxon>Pseudomonadati</taxon>
        <taxon>Pseudomonadota</taxon>
        <taxon>Alphaproteobacteria</taxon>
        <taxon>Hyphomonadales</taxon>
        <taxon>Hyphomonadaceae</taxon>
        <taxon>Hyphomonas</taxon>
    </lineage>
</organism>
<evidence type="ECO:0000313" key="3">
    <source>
        <dbReference type="EMBL" id="HAE26189.1"/>
    </source>
</evidence>
<dbReference type="Proteomes" id="UP000259610">
    <property type="component" value="Unassembled WGS sequence"/>
</dbReference>
<keyword evidence="2" id="KW-0732">Signal</keyword>
<evidence type="ECO:0008006" key="5">
    <source>
        <dbReference type="Google" id="ProtNLM"/>
    </source>
</evidence>
<feature type="chain" id="PRO_5017823396" description="Lipoprotein" evidence="2">
    <location>
        <begin position="26"/>
        <end position="106"/>
    </location>
</feature>
<feature type="signal peptide" evidence="2">
    <location>
        <begin position="1"/>
        <end position="25"/>
    </location>
</feature>
<sequence length="106" mass="11620">MKKTINRMAPLMALALPLMAGCVSANSQESNKAEAYAKCSYTPNPDAREKCIKTELALIEARQRSDAQRIQTDREAAEERQAILEASGVSREDAKQTTDSGLHLPD</sequence>
<comment type="caution">
    <text evidence="3">The sequence shown here is derived from an EMBL/GenBank/DDBJ whole genome shotgun (WGS) entry which is preliminary data.</text>
</comment>
<protein>
    <recommendedName>
        <fullName evidence="5">Lipoprotein</fullName>
    </recommendedName>
</protein>
<name>A0A3B9GUR4_9PROT</name>
<gene>
    <name evidence="3" type="ORF">DCG58_03425</name>
</gene>
<accession>A0A3B9GUR4</accession>
<proteinExistence type="predicted"/>
<reference evidence="3 4" key="1">
    <citation type="journal article" date="2018" name="Nat. Biotechnol.">
        <title>A standardized bacterial taxonomy based on genome phylogeny substantially revises the tree of life.</title>
        <authorList>
            <person name="Parks D.H."/>
            <person name="Chuvochina M."/>
            <person name="Waite D.W."/>
            <person name="Rinke C."/>
            <person name="Skarshewski A."/>
            <person name="Chaumeil P.A."/>
            <person name="Hugenholtz P."/>
        </authorList>
    </citation>
    <scope>NUCLEOTIDE SEQUENCE [LARGE SCALE GENOMIC DNA]</scope>
    <source>
        <strain evidence="3">UBA8733</strain>
    </source>
</reference>
<evidence type="ECO:0000256" key="2">
    <source>
        <dbReference type="SAM" id="SignalP"/>
    </source>
</evidence>
<evidence type="ECO:0000256" key="1">
    <source>
        <dbReference type="SAM" id="MobiDB-lite"/>
    </source>
</evidence>